<dbReference type="GeneID" id="22914071"/>
<proteinExistence type="predicted"/>
<accession>A0A023B303</accession>
<keyword evidence="2" id="KW-1185">Reference proteome</keyword>
<dbReference type="RefSeq" id="XP_011131650.1">
    <property type="nucleotide sequence ID" value="XM_011133348.1"/>
</dbReference>
<dbReference type="EMBL" id="AFNH02000856">
    <property type="protein sequence ID" value="EZG55307.1"/>
    <property type="molecule type" value="Genomic_DNA"/>
</dbReference>
<comment type="caution">
    <text evidence="1">The sequence shown here is derived from an EMBL/GenBank/DDBJ whole genome shotgun (WGS) entry which is preliminary data.</text>
</comment>
<name>A0A023B303_GRENI</name>
<gene>
    <name evidence="1" type="ORF">GNI_114910</name>
</gene>
<evidence type="ECO:0000313" key="2">
    <source>
        <dbReference type="Proteomes" id="UP000019763"/>
    </source>
</evidence>
<organism evidence="1 2">
    <name type="scientific">Gregarina niphandrodes</name>
    <name type="common">Septate eugregarine</name>
    <dbReference type="NCBI Taxonomy" id="110365"/>
    <lineage>
        <taxon>Eukaryota</taxon>
        <taxon>Sar</taxon>
        <taxon>Alveolata</taxon>
        <taxon>Apicomplexa</taxon>
        <taxon>Conoidasida</taxon>
        <taxon>Gregarinasina</taxon>
        <taxon>Eugregarinorida</taxon>
        <taxon>Gregarinidae</taxon>
        <taxon>Gregarina</taxon>
    </lineage>
</organism>
<reference evidence="1" key="1">
    <citation type="submission" date="2013-12" db="EMBL/GenBank/DDBJ databases">
        <authorList>
            <person name="Omoto C.K."/>
            <person name="Sibley D."/>
            <person name="Venepally P."/>
            <person name="Hadjithomas M."/>
            <person name="Karamycheva S."/>
            <person name="Brunk B."/>
            <person name="Roos D."/>
            <person name="Caler E."/>
            <person name="Lorenzi H."/>
        </authorList>
    </citation>
    <scope>NUCLEOTIDE SEQUENCE</scope>
</reference>
<protein>
    <submittedName>
        <fullName evidence="1">Uncharacterized protein</fullName>
    </submittedName>
</protein>
<dbReference type="AlphaFoldDB" id="A0A023B303"/>
<dbReference type="VEuPathDB" id="CryptoDB:GNI_114910"/>
<evidence type="ECO:0000313" key="1">
    <source>
        <dbReference type="EMBL" id="EZG55307.1"/>
    </source>
</evidence>
<dbReference type="Proteomes" id="UP000019763">
    <property type="component" value="Unassembled WGS sequence"/>
</dbReference>
<sequence>MRTQQCKSAWLKVDIAGVLAGCGQGQVSSYFSPSAEVPPPPPMKVVVSRRVRDLLLYSNVDEVRPFLEENLENPAKLVEWLEDYYNRPQDKKLSDVMFLIPRRRLEEDERRQVESPRQEASKEQLNVPIETDGGQSCSDQGVPALVHWARCHANRDALSPAQYLRNLAILARWFPEAAYKLARMWFEQDAPMFTSSEFVPDLSVGRQRLRQVSLLWLGGDPNGFSDPLSDSISDAVGGYISDIGGSRQRGNAISCLHIDDVKEGYSTTLQSLDKLKGKHRRQHLERRYKSAYKGCAELFLATYFPEVVRGMRRQRIHIPPRLRGRPFAFPVGHTTKVFRRANYRSYDLREWAWMEELLVRTMLDKLIAVRAASTNETPEVIAAALQRPEPFTVSLSKEELYETYNRATDEVASQVAAEQASAYASRVALAFMTTAYNHCSVMDAA</sequence>